<proteinExistence type="predicted"/>
<protein>
    <submittedName>
        <fullName evidence="1">Uncharacterized protein</fullName>
    </submittedName>
</protein>
<name>A0A6C0DQV6_9ZZZZ</name>
<accession>A0A6C0DQV6</accession>
<sequence>MPEKIKNKSKYGHRRYSLRMQTTVGGKWSRKYKNSINCRKPHGFSQRQYCKYGRKHKKTQKNKNMFIL</sequence>
<organism evidence="1">
    <name type="scientific">viral metagenome</name>
    <dbReference type="NCBI Taxonomy" id="1070528"/>
    <lineage>
        <taxon>unclassified sequences</taxon>
        <taxon>metagenomes</taxon>
        <taxon>organismal metagenomes</taxon>
    </lineage>
</organism>
<dbReference type="AlphaFoldDB" id="A0A6C0DQV6"/>
<reference evidence="1" key="1">
    <citation type="journal article" date="2020" name="Nature">
        <title>Giant virus diversity and host interactions through global metagenomics.</title>
        <authorList>
            <person name="Schulz F."/>
            <person name="Roux S."/>
            <person name="Paez-Espino D."/>
            <person name="Jungbluth S."/>
            <person name="Walsh D.A."/>
            <person name="Denef V.J."/>
            <person name="McMahon K.D."/>
            <person name="Konstantinidis K.T."/>
            <person name="Eloe-Fadrosh E.A."/>
            <person name="Kyrpides N.C."/>
            <person name="Woyke T."/>
        </authorList>
    </citation>
    <scope>NUCLEOTIDE SEQUENCE</scope>
    <source>
        <strain evidence="1">GVMAG-M-3300023174-49</strain>
    </source>
</reference>
<dbReference type="EMBL" id="MN739659">
    <property type="protein sequence ID" value="QHT18811.1"/>
    <property type="molecule type" value="Genomic_DNA"/>
</dbReference>
<evidence type="ECO:0000313" key="1">
    <source>
        <dbReference type="EMBL" id="QHT18811.1"/>
    </source>
</evidence>